<feature type="signal peptide" evidence="1">
    <location>
        <begin position="1"/>
        <end position="18"/>
    </location>
</feature>
<reference evidence="2 3" key="1">
    <citation type="journal article" date="2023" name="bioRxiv">
        <title>High-quality genome assemblies of four members of thePodospora anserinaspecies complex.</title>
        <authorList>
            <person name="Ament-Velasquez S.L."/>
            <person name="Vogan A.A."/>
            <person name="Wallerman O."/>
            <person name="Hartmann F."/>
            <person name="Gautier V."/>
            <person name="Silar P."/>
            <person name="Giraud T."/>
            <person name="Johannesson H."/>
        </authorList>
    </citation>
    <scope>NUCLEOTIDE SEQUENCE [LARGE SCALE GENOMIC DNA]</scope>
    <source>
        <strain evidence="2 3">CBS 411.78</strain>
    </source>
</reference>
<accession>A0ABR0HDD3</accession>
<proteinExistence type="predicted"/>
<dbReference type="EMBL" id="JAFFHB010000005">
    <property type="protein sequence ID" value="KAK4666078.1"/>
    <property type="molecule type" value="Genomic_DNA"/>
</dbReference>
<feature type="chain" id="PRO_5047403084" evidence="1">
    <location>
        <begin position="19"/>
        <end position="94"/>
    </location>
</feature>
<dbReference type="Proteomes" id="UP001326199">
    <property type="component" value="Unassembled WGS sequence"/>
</dbReference>
<protein>
    <submittedName>
        <fullName evidence="2">Uncharacterized protein</fullName>
    </submittedName>
</protein>
<dbReference type="GeneID" id="87926071"/>
<comment type="caution">
    <text evidence="2">The sequence shown here is derived from an EMBL/GenBank/DDBJ whole genome shotgun (WGS) entry which is preliminary data.</text>
</comment>
<keyword evidence="1" id="KW-0732">Signal</keyword>
<organism evidence="2 3">
    <name type="scientific">Podospora pseudopauciseta</name>
    <dbReference type="NCBI Taxonomy" id="2093780"/>
    <lineage>
        <taxon>Eukaryota</taxon>
        <taxon>Fungi</taxon>
        <taxon>Dikarya</taxon>
        <taxon>Ascomycota</taxon>
        <taxon>Pezizomycotina</taxon>
        <taxon>Sordariomycetes</taxon>
        <taxon>Sordariomycetidae</taxon>
        <taxon>Sordariales</taxon>
        <taxon>Podosporaceae</taxon>
        <taxon>Podospora</taxon>
    </lineage>
</organism>
<evidence type="ECO:0000313" key="3">
    <source>
        <dbReference type="Proteomes" id="UP001326199"/>
    </source>
</evidence>
<evidence type="ECO:0000313" key="2">
    <source>
        <dbReference type="EMBL" id="KAK4666078.1"/>
    </source>
</evidence>
<evidence type="ECO:0000256" key="1">
    <source>
        <dbReference type="SAM" id="SignalP"/>
    </source>
</evidence>
<dbReference type="RefSeq" id="XP_062766044.1">
    <property type="nucleotide sequence ID" value="XM_062905961.1"/>
</dbReference>
<sequence length="94" mass="10130">MVVLTLALMLDSITYHLAARLDHEGSPCLFGSARITTHHATVAALWYCCCAGAGGDWMLQNLLTLDDTVTLPDTVAHFHLWLAGYSACVRVAIG</sequence>
<gene>
    <name evidence="2" type="ORF">QC763_0069100</name>
</gene>
<keyword evidence="3" id="KW-1185">Reference proteome</keyword>
<name>A0ABR0HDD3_9PEZI</name>